<dbReference type="EMBL" id="HACA01005491">
    <property type="protein sequence ID" value="CDW22852.1"/>
    <property type="molecule type" value="Transcribed_RNA"/>
</dbReference>
<evidence type="ECO:0000313" key="1">
    <source>
        <dbReference type="EMBL" id="CDW22852.1"/>
    </source>
</evidence>
<dbReference type="AlphaFoldDB" id="A0A0K2TBC3"/>
<sequence>TFGHYLKTEINIYFSSGRGEVSSCSCERSIMKKTHGSYISELIDPLRRLHLLLISIEINMTMDSKSPKV</sequence>
<organism evidence="1">
    <name type="scientific">Lepeophtheirus salmonis</name>
    <name type="common">Salmon louse</name>
    <name type="synonym">Caligus salmonis</name>
    <dbReference type="NCBI Taxonomy" id="72036"/>
    <lineage>
        <taxon>Eukaryota</taxon>
        <taxon>Metazoa</taxon>
        <taxon>Ecdysozoa</taxon>
        <taxon>Arthropoda</taxon>
        <taxon>Crustacea</taxon>
        <taxon>Multicrustacea</taxon>
        <taxon>Hexanauplia</taxon>
        <taxon>Copepoda</taxon>
        <taxon>Siphonostomatoida</taxon>
        <taxon>Caligidae</taxon>
        <taxon>Lepeophtheirus</taxon>
    </lineage>
</organism>
<protein>
    <submittedName>
        <fullName evidence="1">Uncharacterized protein</fullName>
    </submittedName>
</protein>
<proteinExistence type="predicted"/>
<feature type="non-terminal residue" evidence="1">
    <location>
        <position position="1"/>
    </location>
</feature>
<accession>A0A0K2TBC3</accession>
<reference evidence="1" key="1">
    <citation type="submission" date="2014-05" db="EMBL/GenBank/DDBJ databases">
        <authorList>
            <person name="Chronopoulou M."/>
        </authorList>
    </citation>
    <scope>NUCLEOTIDE SEQUENCE</scope>
    <source>
        <tissue evidence="1">Whole organism</tissue>
    </source>
</reference>
<name>A0A0K2TBC3_LEPSM</name>